<dbReference type="AlphaFoldDB" id="A0A4V6MMA1"/>
<keyword evidence="4" id="KW-1185">Reference proteome</keyword>
<feature type="signal peptide" evidence="1">
    <location>
        <begin position="1"/>
        <end position="18"/>
    </location>
</feature>
<proteinExistence type="predicted"/>
<gene>
    <name evidence="3" type="ORF">EW142_14170</name>
</gene>
<reference evidence="3 4" key="1">
    <citation type="submission" date="2019-02" db="EMBL/GenBank/DDBJ databases">
        <title>Draft genome sequence of Muricauda sp. 176CP4-71.</title>
        <authorList>
            <person name="Park J.-S."/>
        </authorList>
    </citation>
    <scope>NUCLEOTIDE SEQUENCE [LARGE SCALE GENOMIC DNA]</scope>
    <source>
        <strain evidence="3 4">176CP4-71</strain>
    </source>
</reference>
<comment type="caution">
    <text evidence="3">The sequence shown here is derived from an EMBL/GenBank/DDBJ whole genome shotgun (WGS) entry which is preliminary data.</text>
</comment>
<dbReference type="InterPro" id="IPR024775">
    <property type="entry name" value="DinB-like"/>
</dbReference>
<dbReference type="Proteomes" id="UP000291981">
    <property type="component" value="Unassembled WGS sequence"/>
</dbReference>
<organism evidence="3 4">
    <name type="scientific">Flagellimonas allohymeniacidonis</name>
    <dbReference type="NCBI Taxonomy" id="2517819"/>
    <lineage>
        <taxon>Bacteria</taxon>
        <taxon>Pseudomonadati</taxon>
        <taxon>Bacteroidota</taxon>
        <taxon>Flavobacteriia</taxon>
        <taxon>Flavobacteriales</taxon>
        <taxon>Flavobacteriaceae</taxon>
        <taxon>Flagellimonas</taxon>
    </lineage>
</organism>
<dbReference type="OrthoDB" id="1524454at2"/>
<feature type="domain" description="DinB-like" evidence="2">
    <location>
        <begin position="35"/>
        <end position="190"/>
    </location>
</feature>
<evidence type="ECO:0000313" key="4">
    <source>
        <dbReference type="Proteomes" id="UP000291981"/>
    </source>
</evidence>
<evidence type="ECO:0000313" key="3">
    <source>
        <dbReference type="EMBL" id="TAI47800.1"/>
    </source>
</evidence>
<accession>A0A4V6MMA1</accession>
<dbReference type="Gene3D" id="1.20.120.450">
    <property type="entry name" value="dinb family like domain"/>
    <property type="match status" value="1"/>
</dbReference>
<dbReference type="SUPFAM" id="SSF109854">
    <property type="entry name" value="DinB/YfiT-like putative metalloenzymes"/>
    <property type="match status" value="1"/>
</dbReference>
<name>A0A4V6MMA1_9FLAO</name>
<protein>
    <submittedName>
        <fullName evidence="3">DinB family protein</fullName>
    </submittedName>
</protein>
<feature type="chain" id="PRO_5020361027" evidence="1">
    <location>
        <begin position="19"/>
        <end position="205"/>
    </location>
</feature>
<keyword evidence="1" id="KW-0732">Signal</keyword>
<dbReference type="EMBL" id="SGIU01000002">
    <property type="protein sequence ID" value="TAI47800.1"/>
    <property type="molecule type" value="Genomic_DNA"/>
</dbReference>
<dbReference type="Pfam" id="PF12867">
    <property type="entry name" value="DinB_2"/>
    <property type="match status" value="1"/>
</dbReference>
<evidence type="ECO:0000259" key="2">
    <source>
        <dbReference type="Pfam" id="PF12867"/>
    </source>
</evidence>
<dbReference type="RefSeq" id="WP_130614943.1">
    <property type="nucleotide sequence ID" value="NZ_SGIU01000002.1"/>
</dbReference>
<sequence length="205" mass="23344">MKKLVLPIIALFFFSFSADTNKLTDDERATLIKYLEETRDHMKSVLDGLSEEQLNYKPTEESWSIAECAEHLAISENAFSGLIQKAVAAGPNPTLKDSVKLKDDQLFGIITDRSNKVKTAEPFEPSGKFGSHEDTVKAFMEKRGEHIEYVKTTEDDLRNRFSNDLPFGTVDGFQIVMFAAGHTERHVLQMEEVMKDREFPEYSQE</sequence>
<evidence type="ECO:0000256" key="1">
    <source>
        <dbReference type="SAM" id="SignalP"/>
    </source>
</evidence>
<dbReference type="InterPro" id="IPR034660">
    <property type="entry name" value="DinB/YfiT-like"/>
</dbReference>